<proteinExistence type="predicted"/>
<feature type="transmembrane region" description="Helical" evidence="9">
    <location>
        <begin position="127"/>
        <end position="151"/>
    </location>
</feature>
<keyword evidence="4 9" id="KW-0812">Transmembrane</keyword>
<dbReference type="PROSITE" id="PS50929">
    <property type="entry name" value="ABC_TM1F"/>
    <property type="match status" value="1"/>
</dbReference>
<dbReference type="Proteomes" id="UP000027986">
    <property type="component" value="Chromosome"/>
</dbReference>
<keyword evidence="3" id="KW-1003">Cell membrane</keyword>
<dbReference type="PROSITE" id="PS50893">
    <property type="entry name" value="ABC_TRANSPORTER_2"/>
    <property type="match status" value="1"/>
</dbReference>
<dbReference type="PANTHER" id="PTHR43394:SF1">
    <property type="entry name" value="ATP-BINDING CASSETTE SUB-FAMILY B MEMBER 10, MITOCHONDRIAL"/>
    <property type="match status" value="1"/>
</dbReference>
<accession>A0A075JN10</accession>
<dbReference type="GO" id="GO:0015421">
    <property type="term" value="F:ABC-type oligopeptide transporter activity"/>
    <property type="evidence" value="ECO:0007669"/>
    <property type="project" value="TreeGrafter"/>
</dbReference>
<keyword evidence="8 9" id="KW-0472">Membrane</keyword>
<evidence type="ECO:0000313" key="12">
    <source>
        <dbReference type="EMBL" id="AIF41538.1"/>
    </source>
</evidence>
<dbReference type="Pfam" id="PF00664">
    <property type="entry name" value="ABC_membrane"/>
    <property type="match status" value="1"/>
</dbReference>
<reference evidence="12 13" key="1">
    <citation type="submission" date="2014-07" db="EMBL/GenBank/DDBJ databases">
        <title>Genome Sequencing of Dermacoccus nishinomiyaensis.</title>
        <authorList>
            <person name="Hong K.W."/>
            <person name="Chan K.G."/>
        </authorList>
    </citation>
    <scope>NUCLEOTIDE SEQUENCE [LARGE SCALE GENOMIC DNA]</scope>
    <source>
        <strain evidence="12 13">M25</strain>
    </source>
</reference>
<dbReference type="FunFam" id="1.20.1560.10:FF:000040">
    <property type="entry name" value="Multidrug ABC transporter ATP-binding protein"/>
    <property type="match status" value="1"/>
</dbReference>
<dbReference type="InterPro" id="IPR003593">
    <property type="entry name" value="AAA+_ATPase"/>
</dbReference>
<dbReference type="HOGENOM" id="CLU_000604_84_3_11"/>
<keyword evidence="5" id="KW-0547">Nucleotide-binding</keyword>
<dbReference type="eggNOG" id="COG1132">
    <property type="taxonomic scope" value="Bacteria"/>
</dbReference>
<dbReference type="GO" id="GO:0005886">
    <property type="term" value="C:plasma membrane"/>
    <property type="evidence" value="ECO:0007669"/>
    <property type="project" value="UniProtKB-SubCell"/>
</dbReference>
<comment type="subcellular location">
    <subcellularLocation>
        <location evidence="1">Cell membrane</location>
        <topology evidence="1">Multi-pass membrane protein</topology>
    </subcellularLocation>
</comment>
<dbReference type="InterPro" id="IPR036640">
    <property type="entry name" value="ABC1_TM_sf"/>
</dbReference>
<evidence type="ECO:0000256" key="8">
    <source>
        <dbReference type="ARBA" id="ARBA00023136"/>
    </source>
</evidence>
<dbReference type="OrthoDB" id="9806127at2"/>
<keyword evidence="13" id="KW-1185">Reference proteome</keyword>
<feature type="transmembrane region" description="Helical" evidence="9">
    <location>
        <begin position="280"/>
        <end position="298"/>
    </location>
</feature>
<evidence type="ECO:0000259" key="11">
    <source>
        <dbReference type="PROSITE" id="PS50929"/>
    </source>
</evidence>
<dbReference type="SUPFAM" id="SSF90123">
    <property type="entry name" value="ABC transporter transmembrane region"/>
    <property type="match status" value="1"/>
</dbReference>
<evidence type="ECO:0000256" key="4">
    <source>
        <dbReference type="ARBA" id="ARBA00022692"/>
    </source>
</evidence>
<dbReference type="PROSITE" id="PS00211">
    <property type="entry name" value="ABC_TRANSPORTER_1"/>
    <property type="match status" value="1"/>
</dbReference>
<dbReference type="Pfam" id="PF00005">
    <property type="entry name" value="ABC_tran"/>
    <property type="match status" value="1"/>
</dbReference>
<dbReference type="PANTHER" id="PTHR43394">
    <property type="entry name" value="ATP-DEPENDENT PERMEASE MDL1, MITOCHONDRIAL"/>
    <property type="match status" value="1"/>
</dbReference>
<feature type="domain" description="ABC transmembrane type-1" evidence="11">
    <location>
        <begin position="18"/>
        <end position="300"/>
    </location>
</feature>
<dbReference type="SMART" id="SM00382">
    <property type="entry name" value="AAA"/>
    <property type="match status" value="1"/>
</dbReference>
<evidence type="ECO:0000256" key="6">
    <source>
        <dbReference type="ARBA" id="ARBA00022840"/>
    </source>
</evidence>
<dbReference type="InterPro" id="IPR027417">
    <property type="entry name" value="P-loop_NTPase"/>
</dbReference>
<dbReference type="Gene3D" id="1.20.1560.10">
    <property type="entry name" value="ABC transporter type 1, transmembrane domain"/>
    <property type="match status" value="1"/>
</dbReference>
<dbReference type="CDD" id="cd18548">
    <property type="entry name" value="ABC_6TM_Tm287_like"/>
    <property type="match status" value="1"/>
</dbReference>
<dbReference type="RefSeq" id="WP_038569371.1">
    <property type="nucleotide sequence ID" value="NZ_CP008889.1"/>
</dbReference>
<dbReference type="SUPFAM" id="SSF52540">
    <property type="entry name" value="P-loop containing nucleoside triphosphate hydrolases"/>
    <property type="match status" value="1"/>
</dbReference>
<keyword evidence="7 9" id="KW-1133">Transmembrane helix</keyword>
<evidence type="ECO:0000256" key="9">
    <source>
        <dbReference type="SAM" id="Phobius"/>
    </source>
</evidence>
<dbReference type="Gene3D" id="3.40.50.300">
    <property type="entry name" value="P-loop containing nucleotide triphosphate hydrolases"/>
    <property type="match status" value="1"/>
</dbReference>
<evidence type="ECO:0000259" key="10">
    <source>
        <dbReference type="PROSITE" id="PS50893"/>
    </source>
</evidence>
<protein>
    <submittedName>
        <fullName evidence="12">Multidrug ABC transporter ATPase</fullName>
    </submittedName>
</protein>
<dbReference type="GeneID" id="41841802"/>
<dbReference type="InterPro" id="IPR003439">
    <property type="entry name" value="ABC_transporter-like_ATP-bd"/>
</dbReference>
<gene>
    <name evidence="12" type="ORF">HX89_12025</name>
</gene>
<evidence type="ECO:0000256" key="5">
    <source>
        <dbReference type="ARBA" id="ARBA00022741"/>
    </source>
</evidence>
<dbReference type="GO" id="GO:0005524">
    <property type="term" value="F:ATP binding"/>
    <property type="evidence" value="ECO:0007669"/>
    <property type="project" value="UniProtKB-KW"/>
</dbReference>
<dbReference type="InterPro" id="IPR039421">
    <property type="entry name" value="Type_1_exporter"/>
</dbReference>
<keyword evidence="2" id="KW-0813">Transport</keyword>
<dbReference type="GO" id="GO:0016887">
    <property type="term" value="F:ATP hydrolysis activity"/>
    <property type="evidence" value="ECO:0007669"/>
    <property type="project" value="InterPro"/>
</dbReference>
<dbReference type="EMBL" id="CP008889">
    <property type="protein sequence ID" value="AIF41538.1"/>
    <property type="molecule type" value="Genomic_DNA"/>
</dbReference>
<dbReference type="AlphaFoldDB" id="A0A075JN10"/>
<evidence type="ECO:0000256" key="2">
    <source>
        <dbReference type="ARBA" id="ARBA00022448"/>
    </source>
</evidence>
<feature type="transmembrane region" description="Helical" evidence="9">
    <location>
        <begin position="157"/>
        <end position="180"/>
    </location>
</feature>
<dbReference type="KEGG" id="dni:HX89_12025"/>
<evidence type="ECO:0000256" key="7">
    <source>
        <dbReference type="ARBA" id="ARBA00022989"/>
    </source>
</evidence>
<evidence type="ECO:0000256" key="1">
    <source>
        <dbReference type="ARBA" id="ARBA00004651"/>
    </source>
</evidence>
<feature type="transmembrane region" description="Helical" evidence="9">
    <location>
        <begin position="16"/>
        <end position="34"/>
    </location>
</feature>
<organism evidence="12 13">
    <name type="scientific">Dermacoccus nishinomiyaensis</name>
    <dbReference type="NCBI Taxonomy" id="1274"/>
    <lineage>
        <taxon>Bacteria</taxon>
        <taxon>Bacillati</taxon>
        <taxon>Actinomycetota</taxon>
        <taxon>Actinomycetes</taxon>
        <taxon>Micrococcales</taxon>
        <taxon>Dermacoccaceae</taxon>
        <taxon>Dermacoccus</taxon>
    </lineage>
</organism>
<keyword evidence="6" id="KW-0067">ATP-binding</keyword>
<evidence type="ECO:0000313" key="13">
    <source>
        <dbReference type="Proteomes" id="UP000027986"/>
    </source>
</evidence>
<sequence>MLVSLVRQALAPHRRLLLGLVAAQLVSVAASLYLPNLNADIVDHGVVRADTGYIWRTGGWMLLVSLVQVCAAICAAWFSARIAMNAGRDMRARVFGAVQRFSSREVAEFGAPSLITRSTNDVQQVQMLVLMGANLMVTAPIMMVGGVMMALHQDVGLSWLMVVAVPVLAVAIGLIVSRMVPGFRTVQKRLDGVNRVMREHLSGIRVVRAFVREPHELQRFGAANSALANAQIRVGNLMAFMFPTVFLVMNLSTVAVWWFGGHRVGDGDLQIGALSAYMSYLMQILMAIMMATFMLVMIPRAAVAAERITAVLDTCSSVVEPASPILPDGGVRGVVELEHAEMRYPGADEPVVRDLSFTARPGQRVALIGSTGSGKSTVLGLVARLFDVSAGAVRIDGVDVRELDPQALWGSIGLVPQHAYLFSGTVASNLRYGKPDATDDELWSVLETAQARDFVERMDGGLDAVIEQGGSNVSGGQRQRLCIARALVAKPRIYLFDDSFSALDLATDRRLRAALAPQVKDATVLIVAQRVSTITDADLIIVLEDGAAVGMGTHEELLATCAPYREVVDSQLGRQEGAA</sequence>
<dbReference type="InterPro" id="IPR011527">
    <property type="entry name" value="ABC1_TM_dom"/>
</dbReference>
<evidence type="ECO:0000256" key="3">
    <source>
        <dbReference type="ARBA" id="ARBA00022475"/>
    </source>
</evidence>
<name>A0A075JN10_9MICO</name>
<dbReference type="InterPro" id="IPR017871">
    <property type="entry name" value="ABC_transporter-like_CS"/>
</dbReference>
<feature type="transmembrane region" description="Helical" evidence="9">
    <location>
        <begin position="237"/>
        <end position="260"/>
    </location>
</feature>
<feature type="transmembrane region" description="Helical" evidence="9">
    <location>
        <begin position="54"/>
        <end position="78"/>
    </location>
</feature>
<dbReference type="FunFam" id="3.40.50.300:FF:000854">
    <property type="entry name" value="Multidrug ABC transporter ATP-binding protein"/>
    <property type="match status" value="1"/>
</dbReference>
<feature type="domain" description="ABC transporter" evidence="10">
    <location>
        <begin position="335"/>
        <end position="570"/>
    </location>
</feature>